<accession>A0A9D1MY08</accession>
<dbReference type="PANTHER" id="PTHR30461:SF2">
    <property type="entry name" value="SERINE RECOMBINASE PINE-RELATED"/>
    <property type="match status" value="1"/>
</dbReference>
<dbReference type="GO" id="GO:0000150">
    <property type="term" value="F:DNA strand exchange activity"/>
    <property type="evidence" value="ECO:0007669"/>
    <property type="project" value="InterPro"/>
</dbReference>
<evidence type="ECO:0000256" key="1">
    <source>
        <dbReference type="ARBA" id="ARBA00023125"/>
    </source>
</evidence>
<name>A0A9D1MY08_9BACT</name>
<dbReference type="InterPro" id="IPR038109">
    <property type="entry name" value="DNA_bind_recomb_sf"/>
</dbReference>
<proteinExistence type="predicted"/>
<keyword evidence="2" id="KW-0233">DNA recombination</keyword>
<evidence type="ECO:0000259" key="4">
    <source>
        <dbReference type="PROSITE" id="PS51737"/>
    </source>
</evidence>
<dbReference type="GO" id="GO:0003677">
    <property type="term" value="F:DNA binding"/>
    <property type="evidence" value="ECO:0007669"/>
    <property type="project" value="UniProtKB-KW"/>
</dbReference>
<evidence type="ECO:0000313" key="6">
    <source>
        <dbReference type="Proteomes" id="UP000886852"/>
    </source>
</evidence>
<gene>
    <name evidence="5" type="ORF">IAC72_04265</name>
</gene>
<reference evidence="5" key="1">
    <citation type="submission" date="2020-10" db="EMBL/GenBank/DDBJ databases">
        <authorList>
            <person name="Gilroy R."/>
        </authorList>
    </citation>
    <scope>NUCLEOTIDE SEQUENCE</scope>
    <source>
        <strain evidence="5">ChiHjej12B11-7776</strain>
    </source>
</reference>
<feature type="domain" description="Recombinase" evidence="4">
    <location>
        <begin position="1"/>
        <end position="70"/>
    </location>
</feature>
<dbReference type="AlphaFoldDB" id="A0A9D1MY08"/>
<dbReference type="InterPro" id="IPR025827">
    <property type="entry name" value="Zn_ribbon_recom_dom"/>
</dbReference>
<comment type="caution">
    <text evidence="5">The sequence shown here is derived from an EMBL/GenBank/DDBJ whole genome shotgun (WGS) entry which is preliminary data.</text>
</comment>
<sequence>DIAIKLKKQGVKTNNGNDWTINQISRMLRSPYYCGKVYADNTVYTNIYPPIISEELFDRVNKSLQTGKRTAAQKKAPTPFILSGKLVCGKCKANMTGDSGTGRNGIHYYYKCVNRKRKHTCDKKGVEKDYIENYVVCAVKEFLKHNRQLKELSQAVADIFNEYIGKDVVLNSLNAQMKEIDRQLNNLANAVANGIFSKTTNQKLNELEQEKEDLEIKIARQKAKTITPLDVDKVYDWFLSFQNIDTSDKLACRRMIDMFVNKIVLYDDYFDIYFNTSDDENKNIKLDNPEDFEEIEKEQPSGSDCSHLVPREGVEPLHKGFAKAYELCALCFGFFHIPLHLRKVVLYISVNYLRRGKCDLHTFSRHI</sequence>
<dbReference type="PANTHER" id="PTHR30461">
    <property type="entry name" value="DNA-INVERTASE FROM LAMBDOID PROPHAGE"/>
    <property type="match status" value="1"/>
</dbReference>
<evidence type="ECO:0000313" key="5">
    <source>
        <dbReference type="EMBL" id="HIU91205.1"/>
    </source>
</evidence>
<dbReference type="Pfam" id="PF13408">
    <property type="entry name" value="Zn_ribbon_recom"/>
    <property type="match status" value="1"/>
</dbReference>
<dbReference type="InterPro" id="IPR050639">
    <property type="entry name" value="SSR_resolvase"/>
</dbReference>
<evidence type="ECO:0000256" key="3">
    <source>
        <dbReference type="SAM" id="Coils"/>
    </source>
</evidence>
<protein>
    <submittedName>
        <fullName evidence="5">Recombinase family protein</fullName>
    </submittedName>
</protein>
<reference evidence="5" key="2">
    <citation type="journal article" date="2021" name="PeerJ">
        <title>Extensive microbial diversity within the chicken gut microbiome revealed by metagenomics and culture.</title>
        <authorList>
            <person name="Gilroy R."/>
            <person name="Ravi A."/>
            <person name="Getino M."/>
            <person name="Pursley I."/>
            <person name="Horton D.L."/>
            <person name="Alikhan N.F."/>
            <person name="Baker D."/>
            <person name="Gharbi K."/>
            <person name="Hall N."/>
            <person name="Watson M."/>
            <person name="Adriaenssens E.M."/>
            <person name="Foster-Nyarko E."/>
            <person name="Jarju S."/>
            <person name="Secka A."/>
            <person name="Antonio M."/>
            <person name="Oren A."/>
            <person name="Chaudhuri R.R."/>
            <person name="La Ragione R."/>
            <person name="Hildebrand F."/>
            <person name="Pallen M.J."/>
        </authorList>
    </citation>
    <scope>NUCLEOTIDE SEQUENCE</scope>
    <source>
        <strain evidence="5">ChiHjej12B11-7776</strain>
    </source>
</reference>
<feature type="coiled-coil region" evidence="3">
    <location>
        <begin position="170"/>
        <end position="224"/>
    </location>
</feature>
<keyword evidence="1" id="KW-0238">DNA-binding</keyword>
<feature type="non-terminal residue" evidence="5">
    <location>
        <position position="1"/>
    </location>
</feature>
<dbReference type="PROSITE" id="PS51737">
    <property type="entry name" value="RECOMBINASE_DNA_BIND"/>
    <property type="match status" value="1"/>
</dbReference>
<dbReference type="Proteomes" id="UP000886852">
    <property type="component" value="Unassembled WGS sequence"/>
</dbReference>
<dbReference type="Gene3D" id="3.90.1750.20">
    <property type="entry name" value="Putative Large Serine Recombinase, Chain B, Domain 2"/>
    <property type="match status" value="1"/>
</dbReference>
<dbReference type="EMBL" id="DVOC01000070">
    <property type="protein sequence ID" value="HIU91205.1"/>
    <property type="molecule type" value="Genomic_DNA"/>
</dbReference>
<organism evidence="5 6">
    <name type="scientific">Candidatus Fimimonas merdipullorum</name>
    <dbReference type="NCBI Taxonomy" id="2840822"/>
    <lineage>
        <taxon>Bacteria</taxon>
        <taxon>Pseudomonadati</taxon>
        <taxon>Myxococcota</taxon>
        <taxon>Myxococcia</taxon>
        <taxon>Myxococcales</taxon>
        <taxon>Cystobacterineae</taxon>
        <taxon>Myxococcaceae</taxon>
        <taxon>Myxococcaceae incertae sedis</taxon>
        <taxon>Candidatus Fimimonas</taxon>
    </lineage>
</organism>
<evidence type="ECO:0000256" key="2">
    <source>
        <dbReference type="ARBA" id="ARBA00023172"/>
    </source>
</evidence>
<keyword evidence="3" id="KW-0175">Coiled coil</keyword>
<dbReference type="InterPro" id="IPR011109">
    <property type="entry name" value="DNA_bind_recombinase_dom"/>
</dbReference>
<dbReference type="Pfam" id="PF07508">
    <property type="entry name" value="Recombinase"/>
    <property type="match status" value="1"/>
</dbReference>